<dbReference type="AlphaFoldDB" id="A0A0K9PP31"/>
<comment type="caution">
    <text evidence="3">The sequence shown here is derived from an EMBL/GenBank/DDBJ whole genome shotgun (WGS) entry which is preliminary data.</text>
</comment>
<accession>A0A0K9PP31</accession>
<dbReference type="OrthoDB" id="411211at2759"/>
<dbReference type="InterPro" id="IPR039156">
    <property type="entry name" value="PHAF1/BROMI"/>
</dbReference>
<feature type="compositionally biased region" description="Basic residues" evidence="2">
    <location>
        <begin position="1"/>
        <end position="18"/>
    </location>
</feature>
<dbReference type="PANTHER" id="PTHR13465:SF2">
    <property type="entry name" value="PHAGOSOME ASSEMBLY FACTOR 1"/>
    <property type="match status" value="1"/>
</dbReference>
<evidence type="ECO:0000256" key="2">
    <source>
        <dbReference type="SAM" id="MobiDB-lite"/>
    </source>
</evidence>
<dbReference type="EMBL" id="LFYR01000718">
    <property type="protein sequence ID" value="KMZ70704.1"/>
    <property type="molecule type" value="Genomic_DNA"/>
</dbReference>
<name>A0A0K9PP31_ZOSMR</name>
<keyword evidence="4" id="KW-1185">Reference proteome</keyword>
<feature type="region of interest" description="Disordered" evidence="2">
    <location>
        <begin position="1"/>
        <end position="29"/>
    </location>
</feature>
<evidence type="ECO:0000313" key="4">
    <source>
        <dbReference type="Proteomes" id="UP000036987"/>
    </source>
</evidence>
<dbReference type="Proteomes" id="UP000036987">
    <property type="component" value="Unassembled WGS sequence"/>
</dbReference>
<gene>
    <name evidence="3" type="ORF">ZOSMA_196G00540</name>
</gene>
<comment type="similarity">
    <text evidence="1">Belongs to the PHAF1 family.</text>
</comment>
<proteinExistence type="inferred from homology"/>
<dbReference type="Pfam" id="PF03676">
    <property type="entry name" value="PHAF1"/>
    <property type="match status" value="1"/>
</dbReference>
<evidence type="ECO:0000313" key="3">
    <source>
        <dbReference type="EMBL" id="KMZ70704.1"/>
    </source>
</evidence>
<dbReference type="InterPro" id="IPR005373">
    <property type="entry name" value="PHAF1"/>
</dbReference>
<dbReference type="PANTHER" id="PTHR13465">
    <property type="entry name" value="UPF0183 PROTEIN"/>
    <property type="match status" value="1"/>
</dbReference>
<protein>
    <submittedName>
        <fullName evidence="3">Uncharacterized protein</fullName>
    </submittedName>
</protein>
<organism evidence="3 4">
    <name type="scientific">Zostera marina</name>
    <name type="common">Eelgrass</name>
    <dbReference type="NCBI Taxonomy" id="29655"/>
    <lineage>
        <taxon>Eukaryota</taxon>
        <taxon>Viridiplantae</taxon>
        <taxon>Streptophyta</taxon>
        <taxon>Embryophyta</taxon>
        <taxon>Tracheophyta</taxon>
        <taxon>Spermatophyta</taxon>
        <taxon>Magnoliopsida</taxon>
        <taxon>Liliopsida</taxon>
        <taxon>Zosteraceae</taxon>
        <taxon>Zostera</taxon>
    </lineage>
</organism>
<sequence>MIHQQKNHHHNLHEHHRSLPGSTGGGVVTPQVTRRRCEGTAMGAITLDLSPGVGIGPFTIGMPICEAFAQVEQQPNIYDVVHVNCYDEEPLKLDIVISFPDHGFHLRFDPWSQVILFTQLTYHKEFYNFFSSTCKFLFLYNKVFLSVCPLK</sequence>
<evidence type="ECO:0000256" key="1">
    <source>
        <dbReference type="ARBA" id="ARBA00024339"/>
    </source>
</evidence>
<reference evidence="4" key="1">
    <citation type="journal article" date="2016" name="Nature">
        <title>The genome of the seagrass Zostera marina reveals angiosperm adaptation to the sea.</title>
        <authorList>
            <person name="Olsen J.L."/>
            <person name="Rouze P."/>
            <person name="Verhelst B."/>
            <person name="Lin Y.-C."/>
            <person name="Bayer T."/>
            <person name="Collen J."/>
            <person name="Dattolo E."/>
            <person name="De Paoli E."/>
            <person name="Dittami S."/>
            <person name="Maumus F."/>
            <person name="Michel G."/>
            <person name="Kersting A."/>
            <person name="Lauritano C."/>
            <person name="Lohaus R."/>
            <person name="Toepel M."/>
            <person name="Tonon T."/>
            <person name="Vanneste K."/>
            <person name="Amirebrahimi M."/>
            <person name="Brakel J."/>
            <person name="Bostroem C."/>
            <person name="Chovatia M."/>
            <person name="Grimwood J."/>
            <person name="Jenkins J.W."/>
            <person name="Jueterbock A."/>
            <person name="Mraz A."/>
            <person name="Stam W.T."/>
            <person name="Tice H."/>
            <person name="Bornberg-Bauer E."/>
            <person name="Green P.J."/>
            <person name="Pearson G.A."/>
            <person name="Procaccini G."/>
            <person name="Duarte C.M."/>
            <person name="Schmutz J."/>
            <person name="Reusch T.B.H."/>
            <person name="Van de Peer Y."/>
        </authorList>
    </citation>
    <scope>NUCLEOTIDE SEQUENCE [LARGE SCALE GENOMIC DNA]</scope>
    <source>
        <strain evidence="4">cv. Finnish</strain>
    </source>
</reference>